<evidence type="ECO:0000313" key="5">
    <source>
        <dbReference type="Proteomes" id="UP001500962"/>
    </source>
</evidence>
<dbReference type="EMBL" id="BAAADN010000018">
    <property type="protein sequence ID" value="GAA0456025.1"/>
    <property type="molecule type" value="Genomic_DNA"/>
</dbReference>
<dbReference type="GO" id="GO:0016787">
    <property type="term" value="F:hydrolase activity"/>
    <property type="evidence" value="ECO:0007669"/>
    <property type="project" value="UniProtKB-KW"/>
</dbReference>
<evidence type="ECO:0000256" key="1">
    <source>
        <dbReference type="SAM" id="Phobius"/>
    </source>
</evidence>
<feature type="transmembrane region" description="Helical" evidence="1">
    <location>
        <begin position="141"/>
        <end position="162"/>
    </location>
</feature>
<accession>A0AAV3SDC9</accession>
<dbReference type="Pfam" id="PF04307">
    <property type="entry name" value="YdjM"/>
    <property type="match status" value="1"/>
</dbReference>
<dbReference type="Proteomes" id="UP001500962">
    <property type="component" value="Unassembled WGS sequence"/>
</dbReference>
<organism evidence="2 5">
    <name type="scientific">Halococcus dombrowskii</name>
    <dbReference type="NCBI Taxonomy" id="179637"/>
    <lineage>
        <taxon>Archaea</taxon>
        <taxon>Methanobacteriati</taxon>
        <taxon>Methanobacteriota</taxon>
        <taxon>Stenosarchaea group</taxon>
        <taxon>Halobacteria</taxon>
        <taxon>Halobacteriales</taxon>
        <taxon>Halococcaceae</taxon>
        <taxon>Halococcus</taxon>
    </lineage>
</organism>
<sequence>MLPWGHLAFGYLLVSALVRVVPDWEMDRTTVLLVLLGTQFPDLVDKPLAWTFHVLPSGRSLAHSLFALVAVCALVGYYYRRRGRPDLGVAFTVGYGSHLIGDGYGYLLSGEYTYLSSLGWPLLPPPPFGDEGTFLTHIPEFAFTPGLLAQVTLLAILYVVWIEDGAPGRELFDR</sequence>
<gene>
    <name evidence="2" type="ORF">GCM10008985_09930</name>
    <name evidence="3" type="ORF">MUK72_13755</name>
</gene>
<dbReference type="KEGG" id="hdo:MUK72_13755"/>
<evidence type="ECO:0000313" key="2">
    <source>
        <dbReference type="EMBL" id="GAA0456025.1"/>
    </source>
</evidence>
<reference evidence="3" key="2">
    <citation type="submission" date="2022-04" db="EMBL/GenBank/DDBJ databases">
        <title>Sequencing and genomic assembly of Halococcus dombrowskii.</title>
        <authorList>
            <person name="Lim S.W."/>
            <person name="MacLea K.S."/>
        </authorList>
    </citation>
    <scope>NUCLEOTIDE SEQUENCE</scope>
    <source>
        <strain evidence="3">H4</strain>
    </source>
</reference>
<evidence type="ECO:0000313" key="3">
    <source>
        <dbReference type="EMBL" id="UOO95020.1"/>
    </source>
</evidence>
<protein>
    <submittedName>
        <fullName evidence="3">Metal-dependent hydrolase</fullName>
    </submittedName>
</protein>
<keyword evidence="4" id="KW-1185">Reference proteome</keyword>
<keyword evidence="1" id="KW-1133">Transmembrane helix</keyword>
<reference evidence="2" key="3">
    <citation type="submission" date="2023-12" db="EMBL/GenBank/DDBJ databases">
        <authorList>
            <person name="Sun Q."/>
            <person name="Inoue M."/>
        </authorList>
    </citation>
    <scope>NUCLEOTIDE SEQUENCE</scope>
    <source>
        <strain evidence="2">JCM 12289</strain>
    </source>
</reference>
<keyword evidence="3" id="KW-0378">Hydrolase</keyword>
<dbReference type="InterPro" id="IPR007404">
    <property type="entry name" value="YdjM-like"/>
</dbReference>
<dbReference type="EMBL" id="CP095005">
    <property type="protein sequence ID" value="UOO95020.1"/>
    <property type="molecule type" value="Genomic_DNA"/>
</dbReference>
<proteinExistence type="predicted"/>
<evidence type="ECO:0000313" key="4">
    <source>
        <dbReference type="Proteomes" id="UP000830542"/>
    </source>
</evidence>
<name>A0AAV3SDC9_HALDO</name>
<dbReference type="Proteomes" id="UP000830542">
    <property type="component" value="Chromosome"/>
</dbReference>
<dbReference type="RefSeq" id="WP_244702167.1">
    <property type="nucleotide sequence ID" value="NZ_BAAADN010000018.1"/>
</dbReference>
<keyword evidence="1" id="KW-0812">Transmembrane</keyword>
<reference evidence="2" key="1">
    <citation type="journal article" date="2014" name="Int. J. Syst. Evol. Microbiol.">
        <title>Complete genome sequence of Corynebacterium casei LMG S-19264T (=DSM 44701T), isolated from a smear-ripened cheese.</title>
        <authorList>
            <consortium name="US DOE Joint Genome Institute (JGI-PGF)"/>
            <person name="Walter F."/>
            <person name="Albersmeier A."/>
            <person name="Kalinowski J."/>
            <person name="Ruckert C."/>
        </authorList>
    </citation>
    <scope>NUCLEOTIDE SEQUENCE</scope>
    <source>
        <strain evidence="2">JCM 12289</strain>
    </source>
</reference>
<dbReference type="AlphaFoldDB" id="A0AAV3SDC9"/>
<keyword evidence="1" id="KW-0472">Membrane</keyword>
<dbReference type="GeneID" id="71762933"/>
<feature type="transmembrane region" description="Helical" evidence="1">
    <location>
        <begin position="60"/>
        <end position="79"/>
    </location>
</feature>